<accession>A0AA89APW1</accession>
<dbReference type="GO" id="GO:0016567">
    <property type="term" value="P:protein ubiquitination"/>
    <property type="evidence" value="ECO:0007669"/>
    <property type="project" value="InterPro"/>
</dbReference>
<dbReference type="InterPro" id="IPR003613">
    <property type="entry name" value="Ubox_domain"/>
</dbReference>
<evidence type="ECO:0000313" key="10">
    <source>
        <dbReference type="EMBL" id="KAK3012344.1"/>
    </source>
</evidence>
<evidence type="ECO:0000256" key="3">
    <source>
        <dbReference type="ARBA" id="ARBA00012483"/>
    </source>
</evidence>
<sequence length="732" mass="81995">IAGDRQSEAVIEERNRGGGGGGGGDEKELLVLKVHRLMCTELMKLVDRVGKIFPDIEAARPRCSSGIQALCLLNGGMEKAKLLIQYCSESSKLYLISRIIIYLRGVTFSLDPFEEEAGRIIKSLLHRYASATDSLEDSAIEGIQIAASRLQITSPKALLMEKRSIKKLLDKLGDDERAKKQILVFLLNLLKKYGNSIFGEQMANVRPQHEDSSPSSFEHYYETDSHIERGPDEAQTDVFRRPIPIDEFKCPISSKLMYDPVVIASGLTFERIWIQKWFDEGHDTCPKTSRKLAHLSLTPNTTMRDLISKWSMMHGVTIPDPCMQSAAGHLWETSSTSIASLSSSMNDLCLPVDFSNVSLGSLDSSQSSDSSGVKIKDGIHFMPTQTADSHTFQSQASKHETKEFLHKFDSLSWESQSKLVEDVKIQLQNGDQPYHVVLFEKFQEPLIKFLAHAHDMHDVKAQRDGWLLLLAILSDCRKNIPYLPDRTYDLLTSFLNLEGTEEVLAIMEVLSRHRSCRSKIAASGALIPILKILETRTKELEEPAIKILYNLSMNNDIRSLIVSSDFIAKLVPFFEDAKLARYCIVILKNLCNYEDAKISVAETHGCIASITKLLEDDNPEDQENAVAVLLSLCSQRDQYCQLVMDEGVVPALVSISVNGNDMGKASAMELLRLLRDIEYNDVQESPGSDLDFSRDSISSVEKEKKSRSKASGLFRKISIFTKPSYSPSKRQK</sequence>
<dbReference type="Proteomes" id="UP001188597">
    <property type="component" value="Unassembled WGS sequence"/>
</dbReference>
<evidence type="ECO:0000256" key="6">
    <source>
        <dbReference type="ARBA" id="ARBA00022786"/>
    </source>
</evidence>
<keyword evidence="6" id="KW-0833">Ubl conjugation pathway</keyword>
<dbReference type="InterPro" id="IPR058678">
    <property type="entry name" value="ARM_PUB"/>
</dbReference>
<evidence type="ECO:0000256" key="2">
    <source>
        <dbReference type="ARBA" id="ARBA00004906"/>
    </source>
</evidence>
<feature type="repeat" description="ARM" evidence="7">
    <location>
        <begin position="524"/>
        <end position="564"/>
    </location>
</feature>
<dbReference type="InterPro" id="IPR011989">
    <property type="entry name" value="ARM-like"/>
</dbReference>
<evidence type="ECO:0000256" key="4">
    <source>
        <dbReference type="ARBA" id="ARBA00022679"/>
    </source>
</evidence>
<organism evidence="10 11">
    <name type="scientific">Escallonia herrerae</name>
    <dbReference type="NCBI Taxonomy" id="1293975"/>
    <lineage>
        <taxon>Eukaryota</taxon>
        <taxon>Viridiplantae</taxon>
        <taxon>Streptophyta</taxon>
        <taxon>Embryophyta</taxon>
        <taxon>Tracheophyta</taxon>
        <taxon>Spermatophyta</taxon>
        <taxon>Magnoliopsida</taxon>
        <taxon>eudicotyledons</taxon>
        <taxon>Gunneridae</taxon>
        <taxon>Pentapetalae</taxon>
        <taxon>asterids</taxon>
        <taxon>campanulids</taxon>
        <taxon>Escalloniales</taxon>
        <taxon>Escalloniaceae</taxon>
        <taxon>Escallonia</taxon>
    </lineage>
</organism>
<dbReference type="SUPFAM" id="SSF48371">
    <property type="entry name" value="ARM repeat"/>
    <property type="match status" value="1"/>
</dbReference>
<comment type="caution">
    <text evidence="10">The sequence shown here is derived from an EMBL/GenBank/DDBJ whole genome shotgun (WGS) entry which is preliminary data.</text>
</comment>
<dbReference type="Pfam" id="PF25598">
    <property type="entry name" value="ARM_PUB"/>
    <property type="match status" value="1"/>
</dbReference>
<protein>
    <recommendedName>
        <fullName evidence="3">RING-type E3 ubiquitin transferase</fullName>
        <ecNumber evidence="3">2.3.2.27</ecNumber>
    </recommendedName>
</protein>
<dbReference type="SMART" id="SM00185">
    <property type="entry name" value="ARM"/>
    <property type="match status" value="4"/>
</dbReference>
<dbReference type="CDD" id="cd16664">
    <property type="entry name" value="RING-Ubox_PUB"/>
    <property type="match status" value="1"/>
</dbReference>
<dbReference type="PANTHER" id="PTHR23315:SF240">
    <property type="entry name" value="U-BOX DOMAIN-CONTAINING PROTEIN 5"/>
    <property type="match status" value="1"/>
</dbReference>
<dbReference type="SUPFAM" id="SSF57850">
    <property type="entry name" value="RING/U-box"/>
    <property type="match status" value="1"/>
</dbReference>
<keyword evidence="11" id="KW-1185">Reference proteome</keyword>
<dbReference type="AlphaFoldDB" id="A0AA89APW1"/>
<dbReference type="InterPro" id="IPR045210">
    <property type="entry name" value="RING-Ubox_PUB"/>
</dbReference>
<reference evidence="10" key="1">
    <citation type="submission" date="2022-12" db="EMBL/GenBank/DDBJ databases">
        <title>Draft genome assemblies for two species of Escallonia (Escalloniales).</title>
        <authorList>
            <person name="Chanderbali A."/>
            <person name="Dervinis C."/>
            <person name="Anghel I."/>
            <person name="Soltis D."/>
            <person name="Soltis P."/>
            <person name="Zapata F."/>
        </authorList>
    </citation>
    <scope>NUCLEOTIDE SEQUENCE</scope>
    <source>
        <strain evidence="10">UCBG64.0493</strain>
        <tissue evidence="10">Leaf</tissue>
    </source>
</reference>
<evidence type="ECO:0000256" key="1">
    <source>
        <dbReference type="ARBA" id="ARBA00000900"/>
    </source>
</evidence>
<dbReference type="GO" id="GO:0061630">
    <property type="term" value="F:ubiquitin protein ligase activity"/>
    <property type="evidence" value="ECO:0007669"/>
    <property type="project" value="UniProtKB-EC"/>
</dbReference>
<dbReference type="PROSITE" id="PS51698">
    <property type="entry name" value="U_BOX"/>
    <property type="match status" value="1"/>
</dbReference>
<evidence type="ECO:0000259" key="9">
    <source>
        <dbReference type="PROSITE" id="PS51698"/>
    </source>
</evidence>
<dbReference type="InterPro" id="IPR016024">
    <property type="entry name" value="ARM-type_fold"/>
</dbReference>
<dbReference type="InterPro" id="IPR013083">
    <property type="entry name" value="Znf_RING/FYVE/PHD"/>
</dbReference>
<dbReference type="Pfam" id="PF04564">
    <property type="entry name" value="U-box"/>
    <property type="match status" value="1"/>
</dbReference>
<proteinExistence type="predicted"/>
<comment type="catalytic activity">
    <reaction evidence="1">
        <text>S-ubiquitinyl-[E2 ubiquitin-conjugating enzyme]-L-cysteine + [acceptor protein]-L-lysine = [E2 ubiquitin-conjugating enzyme]-L-cysteine + N(6)-ubiquitinyl-[acceptor protein]-L-lysine.</text>
        <dbReference type="EC" id="2.3.2.27"/>
    </reaction>
</comment>
<keyword evidence="4" id="KW-0808">Transferase</keyword>
<dbReference type="Gene3D" id="1.25.10.10">
    <property type="entry name" value="Leucine-rich Repeat Variant"/>
    <property type="match status" value="1"/>
</dbReference>
<evidence type="ECO:0000256" key="5">
    <source>
        <dbReference type="ARBA" id="ARBA00022737"/>
    </source>
</evidence>
<gene>
    <name evidence="10" type="ORF">RJ639_012988</name>
</gene>
<feature type="domain" description="U-box" evidence="9">
    <location>
        <begin position="243"/>
        <end position="317"/>
    </location>
</feature>
<comment type="pathway">
    <text evidence="2">Protein modification; protein ubiquitination.</text>
</comment>
<dbReference type="InterPro" id="IPR000225">
    <property type="entry name" value="Armadillo"/>
</dbReference>
<evidence type="ECO:0000313" key="11">
    <source>
        <dbReference type="Proteomes" id="UP001188597"/>
    </source>
</evidence>
<dbReference type="EMBL" id="JAVXUP010001385">
    <property type="protein sequence ID" value="KAK3012344.1"/>
    <property type="molecule type" value="Genomic_DNA"/>
</dbReference>
<evidence type="ECO:0000256" key="7">
    <source>
        <dbReference type="PROSITE-ProRule" id="PRU00259"/>
    </source>
</evidence>
<dbReference type="PANTHER" id="PTHR23315">
    <property type="entry name" value="U BOX DOMAIN-CONTAINING"/>
    <property type="match status" value="1"/>
</dbReference>
<feature type="non-terminal residue" evidence="10">
    <location>
        <position position="1"/>
    </location>
</feature>
<name>A0AA89APW1_9ASTE</name>
<dbReference type="EC" id="2.3.2.27" evidence="3"/>
<dbReference type="Gene3D" id="3.30.40.10">
    <property type="entry name" value="Zinc/RING finger domain, C3HC4 (zinc finger)"/>
    <property type="match status" value="1"/>
</dbReference>
<feature type="region of interest" description="Disordered" evidence="8">
    <location>
        <begin position="684"/>
        <end position="710"/>
    </location>
</feature>
<dbReference type="SMART" id="SM00504">
    <property type="entry name" value="Ubox"/>
    <property type="match status" value="1"/>
</dbReference>
<keyword evidence="5" id="KW-0677">Repeat</keyword>
<dbReference type="PROSITE" id="PS50176">
    <property type="entry name" value="ARM_REPEAT"/>
    <property type="match status" value="1"/>
</dbReference>
<evidence type="ECO:0000256" key="8">
    <source>
        <dbReference type="SAM" id="MobiDB-lite"/>
    </source>
</evidence>